<feature type="transmembrane region" description="Helical" evidence="1">
    <location>
        <begin position="52"/>
        <end position="79"/>
    </location>
</feature>
<accession>H8ZGC4</accession>
<organism evidence="2">
    <name type="scientific">Nematocida ausubeli (strain ATCC PRA-371 / ERTm2)</name>
    <name type="common">Nematode killer fungus</name>
    <dbReference type="NCBI Taxonomy" id="1913371"/>
    <lineage>
        <taxon>Eukaryota</taxon>
        <taxon>Fungi</taxon>
        <taxon>Fungi incertae sedis</taxon>
        <taxon>Microsporidia</taxon>
        <taxon>Nematocida</taxon>
    </lineage>
</organism>
<protein>
    <submittedName>
        <fullName evidence="2">Uncharacterized protein</fullName>
    </submittedName>
</protein>
<gene>
    <name evidence="2" type="ORF">NERG_02645</name>
</gene>
<dbReference type="Proteomes" id="UP000005622">
    <property type="component" value="Unassembled WGS sequence"/>
</dbReference>
<dbReference type="AlphaFoldDB" id="H8ZGC4"/>
<proteinExistence type="predicted"/>
<evidence type="ECO:0000256" key="1">
    <source>
        <dbReference type="SAM" id="Phobius"/>
    </source>
</evidence>
<feature type="transmembrane region" description="Helical" evidence="1">
    <location>
        <begin position="91"/>
        <end position="113"/>
    </location>
</feature>
<sequence length="190" mass="21906">MHSVCTDTCLSYTLAHRLIPALSYTVIWPFCPSVYSPDHTYQYHSISLGRPACVLVFSLYAHSQAVLLFLCLATFWLYFPLFSRVYTENTFLFLLIFLCAQILCTPSVHTCLFHTHTSMLLCLLSDPLCPSVCSSHYNYQYHSISLARPVYVPVFSLYAHSQLLLFFLVSDHTFSYFPLFSLYTENTLIF</sequence>
<dbReference type="HOGENOM" id="CLU_1428369_0_0_1"/>
<reference evidence="2" key="1">
    <citation type="submission" date="2011-03" db="EMBL/GenBank/DDBJ databases">
        <title>The Genome Sequence of Nematocida sp1 strain ERTm2.</title>
        <authorList>
            <consortium name="The Broad Institute Genome Sequencing Platform"/>
            <consortium name="The Broad Institute Genome Sequencing Center for Infectious Disease"/>
            <person name="Cuomo C."/>
            <person name="Troemel E."/>
            <person name="Young S.K."/>
            <person name="Zeng Q."/>
            <person name="Gargeya S."/>
            <person name="Fitzgerald M."/>
            <person name="Haas B."/>
            <person name="Abouelleil A."/>
            <person name="Alvarado L."/>
            <person name="Arachchi H.M."/>
            <person name="Berlin A."/>
            <person name="Brown A."/>
            <person name="Chapman S.B."/>
            <person name="Chen Z."/>
            <person name="Dunbar C."/>
            <person name="Freedman E."/>
            <person name="Gearin G."/>
            <person name="Gellesch M."/>
            <person name="Goldberg J."/>
            <person name="Griggs A."/>
            <person name="Gujja S."/>
            <person name="Heilman E.R."/>
            <person name="Heiman D."/>
            <person name="Howarth C."/>
            <person name="Larson L."/>
            <person name="Lui A."/>
            <person name="MacDonald P.J.P."/>
            <person name="Mehta T."/>
            <person name="Montmayeur A."/>
            <person name="Murphy C."/>
            <person name="Neiman D."/>
            <person name="Pearson M."/>
            <person name="Priest M."/>
            <person name="Roberts A."/>
            <person name="Saif S."/>
            <person name="Shea T."/>
            <person name="Shenoy N."/>
            <person name="Sisk P."/>
            <person name="Stolte C."/>
            <person name="Sykes S."/>
            <person name="White J."/>
            <person name="Yandava C."/>
            <person name="Wortman J."/>
            <person name="Nusbaum C."/>
            <person name="Birren B."/>
        </authorList>
    </citation>
    <scope>NUCLEOTIDE SEQUENCE</scope>
    <source>
        <strain evidence="2">ERTm2</strain>
    </source>
</reference>
<dbReference type="EMBL" id="JH604651">
    <property type="protein sequence ID" value="EHY64308.1"/>
    <property type="molecule type" value="Genomic_DNA"/>
</dbReference>
<keyword evidence="1" id="KW-1133">Transmembrane helix</keyword>
<keyword evidence="1" id="KW-0472">Membrane</keyword>
<name>H8ZGC4_NEMA1</name>
<keyword evidence="1" id="KW-0812">Transmembrane</keyword>
<evidence type="ECO:0000313" key="2">
    <source>
        <dbReference type="EMBL" id="EHY64308.1"/>
    </source>
</evidence>